<reference evidence="1 2" key="1">
    <citation type="submission" date="2019-03" db="EMBL/GenBank/DDBJ databases">
        <title>Diversity and diversification of Nodularia spumigena cyanophages in the Baltic Sea.</title>
        <authorList>
            <person name="Sulcius S."/>
            <person name="Holmfeldt K."/>
            <person name="Simoliunas E."/>
        </authorList>
    </citation>
    <scope>NUCLEOTIDE SEQUENCE [LARGE SCALE GENOMIC DNA]</scope>
</reference>
<organism evidence="1 2">
    <name type="scientific">Nodularia phage vB_NspS-kac65v162</name>
    <dbReference type="NCBI Taxonomy" id="2557581"/>
    <lineage>
        <taxon>Viruses</taxon>
        <taxon>Duplodnaviria</taxon>
        <taxon>Heunggongvirae</taxon>
        <taxon>Uroviricota</taxon>
        <taxon>Caudoviricetes</taxon>
        <taxon>Ravarandavirus</taxon>
        <taxon>Ravarandavirus kac65v151</taxon>
    </lineage>
</organism>
<gene>
    <name evidence="1" type="ORF">kac65v162_gp093</name>
</gene>
<protein>
    <submittedName>
        <fullName evidence="1">Uncharacterized protein</fullName>
    </submittedName>
</protein>
<accession>A0A482MHS8</accession>
<name>A0A482MHS8_9CAUD</name>
<sequence length="38" mass="4577">MNVDRLAFRDIWCKWLDSTPKMQTIWDNQEYIGGSEND</sequence>
<dbReference type="EMBL" id="MK605244">
    <property type="protein sequence ID" value="QBQ73537.1"/>
    <property type="molecule type" value="Genomic_DNA"/>
</dbReference>
<proteinExistence type="predicted"/>
<evidence type="ECO:0000313" key="2">
    <source>
        <dbReference type="Proteomes" id="UP000308935"/>
    </source>
</evidence>
<evidence type="ECO:0000313" key="1">
    <source>
        <dbReference type="EMBL" id="QBQ73537.1"/>
    </source>
</evidence>
<dbReference type="Proteomes" id="UP000308935">
    <property type="component" value="Segment"/>
</dbReference>